<dbReference type="EMBL" id="BARV01011759">
    <property type="protein sequence ID" value="GAI11824.1"/>
    <property type="molecule type" value="Genomic_DNA"/>
</dbReference>
<proteinExistence type="predicted"/>
<dbReference type="AlphaFoldDB" id="X1MZM6"/>
<dbReference type="InterPro" id="IPR051460">
    <property type="entry name" value="HdrC_iron-sulfur_subunit"/>
</dbReference>
<dbReference type="GO" id="GO:0016491">
    <property type="term" value="F:oxidoreductase activity"/>
    <property type="evidence" value="ECO:0007669"/>
    <property type="project" value="UniProtKB-ARBA"/>
</dbReference>
<name>X1MZM6_9ZZZZ</name>
<dbReference type="PANTHER" id="PTHR43255:SF2">
    <property type="entry name" value="HETERODISULFIDE REDUCTASE RELATED PROTEIN"/>
    <property type="match status" value="1"/>
</dbReference>
<dbReference type="SUPFAM" id="SSF46548">
    <property type="entry name" value="alpha-helical ferredoxin"/>
    <property type="match status" value="1"/>
</dbReference>
<dbReference type="GO" id="GO:0005886">
    <property type="term" value="C:plasma membrane"/>
    <property type="evidence" value="ECO:0007669"/>
    <property type="project" value="TreeGrafter"/>
</dbReference>
<dbReference type="Pfam" id="PF02754">
    <property type="entry name" value="CCG"/>
    <property type="match status" value="1"/>
</dbReference>
<evidence type="ECO:0000313" key="2">
    <source>
        <dbReference type="EMBL" id="GAI11824.1"/>
    </source>
</evidence>
<accession>X1MZM6</accession>
<feature type="non-terminal residue" evidence="2">
    <location>
        <position position="1"/>
    </location>
</feature>
<feature type="domain" description="Cysteine-rich" evidence="1">
    <location>
        <begin position="110"/>
        <end position="190"/>
    </location>
</feature>
<dbReference type="InterPro" id="IPR004017">
    <property type="entry name" value="Cys_rich_dom"/>
</dbReference>
<comment type="caution">
    <text evidence="2">The sequence shown here is derived from an EMBL/GenBank/DDBJ whole genome shotgun (WGS) entry which is preliminary data.</text>
</comment>
<gene>
    <name evidence="2" type="ORF">S06H3_22128</name>
</gene>
<organism evidence="2">
    <name type="scientific">marine sediment metagenome</name>
    <dbReference type="NCBI Taxonomy" id="412755"/>
    <lineage>
        <taxon>unclassified sequences</taxon>
        <taxon>metagenomes</taxon>
        <taxon>ecological metagenomes</taxon>
    </lineage>
</organism>
<feature type="non-terminal residue" evidence="2">
    <location>
        <position position="235"/>
    </location>
</feature>
<protein>
    <recommendedName>
        <fullName evidence="1">Cysteine-rich domain-containing protein</fullName>
    </recommendedName>
</protein>
<sequence>YSLGGIAQLARALHEGRIDLTESVTDILYHCTSCGACAEVCAEVDFPDLMELQHEFRARCVEAGQVPFAHMAVIEGLKKDDNMLQKPKAERGKWAEGLEVKDITKEKAEVYYHAGCKYCFDEELWPAARSAVNLLKRAGIDLGIAGKDETCCGGRAFELGYQGEFIKYAENNMEMLKTAGIKTLVTSCADGYYAFKVLYDIFGKRGDLEVFHITEYLARLIKEGRLKPSKSVAMT</sequence>
<dbReference type="PANTHER" id="PTHR43255">
    <property type="entry name" value="IRON-SULFUR-BINDING OXIDOREDUCTASE FADF-RELATED-RELATED"/>
    <property type="match status" value="1"/>
</dbReference>
<reference evidence="2" key="1">
    <citation type="journal article" date="2014" name="Front. Microbiol.">
        <title>High frequency of phylogenetically diverse reductive dehalogenase-homologous genes in deep subseafloor sedimentary metagenomes.</title>
        <authorList>
            <person name="Kawai M."/>
            <person name="Futagami T."/>
            <person name="Toyoda A."/>
            <person name="Takaki Y."/>
            <person name="Nishi S."/>
            <person name="Hori S."/>
            <person name="Arai W."/>
            <person name="Tsubouchi T."/>
            <person name="Morono Y."/>
            <person name="Uchiyama I."/>
            <person name="Ito T."/>
            <person name="Fujiyama A."/>
            <person name="Inagaki F."/>
            <person name="Takami H."/>
        </authorList>
    </citation>
    <scope>NUCLEOTIDE SEQUENCE</scope>
    <source>
        <strain evidence="2">Expedition CK06-06</strain>
    </source>
</reference>
<evidence type="ECO:0000259" key="1">
    <source>
        <dbReference type="Pfam" id="PF02754"/>
    </source>
</evidence>